<dbReference type="GO" id="GO:0000150">
    <property type="term" value="F:DNA strand exchange activity"/>
    <property type="evidence" value="ECO:0007669"/>
    <property type="project" value="InterPro"/>
</dbReference>
<dbReference type="SMART" id="SM00857">
    <property type="entry name" value="Resolvase"/>
    <property type="match status" value="1"/>
</dbReference>
<dbReference type="STRING" id="313628.LNTAR_05071"/>
<dbReference type="PANTHER" id="PTHR30461">
    <property type="entry name" value="DNA-INVERTASE FROM LAMBDOID PROPHAGE"/>
    <property type="match status" value="1"/>
</dbReference>
<dbReference type="InterPro" id="IPR036162">
    <property type="entry name" value="Resolvase-like_N_sf"/>
</dbReference>
<name>A6DLK1_9BACT</name>
<dbReference type="PROSITE" id="PS51736">
    <property type="entry name" value="RECOMBINASES_3"/>
    <property type="match status" value="1"/>
</dbReference>
<dbReference type="AlphaFoldDB" id="A6DLK1"/>
<dbReference type="Gene3D" id="3.40.50.1390">
    <property type="entry name" value="Resolvase, N-terminal catalytic domain"/>
    <property type="match status" value="1"/>
</dbReference>
<evidence type="ECO:0000313" key="3">
    <source>
        <dbReference type="Proteomes" id="UP000004947"/>
    </source>
</evidence>
<dbReference type="Pfam" id="PF00239">
    <property type="entry name" value="Resolvase"/>
    <property type="match status" value="1"/>
</dbReference>
<evidence type="ECO:0000313" key="2">
    <source>
        <dbReference type="EMBL" id="EDM27456.1"/>
    </source>
</evidence>
<dbReference type="Proteomes" id="UP000004947">
    <property type="component" value="Unassembled WGS sequence"/>
</dbReference>
<dbReference type="OrthoDB" id="9786476at2"/>
<keyword evidence="3" id="KW-1185">Reference proteome</keyword>
<reference evidence="2 3" key="1">
    <citation type="journal article" date="2010" name="J. Bacteriol.">
        <title>Genome sequence of Lentisphaera araneosa HTCC2155T, the type species of the order Lentisphaerales in the phylum Lentisphaerae.</title>
        <authorList>
            <person name="Thrash J.C."/>
            <person name="Cho J.C."/>
            <person name="Vergin K.L."/>
            <person name="Morris R.M."/>
            <person name="Giovannoni S.J."/>
        </authorList>
    </citation>
    <scope>NUCLEOTIDE SEQUENCE [LARGE SCALE GENOMIC DNA]</scope>
    <source>
        <strain evidence="2 3">HTCC2155</strain>
    </source>
</reference>
<dbReference type="InterPro" id="IPR050639">
    <property type="entry name" value="SSR_resolvase"/>
</dbReference>
<dbReference type="RefSeq" id="WP_007278760.1">
    <property type="nucleotide sequence ID" value="NZ_ABCK01000009.1"/>
</dbReference>
<protein>
    <submittedName>
        <fullName evidence="2">Resolvase-like protein</fullName>
    </submittedName>
</protein>
<dbReference type="SUPFAM" id="SSF53041">
    <property type="entry name" value="Resolvase-like"/>
    <property type="match status" value="1"/>
</dbReference>
<dbReference type="eggNOG" id="COG1961">
    <property type="taxonomic scope" value="Bacteria"/>
</dbReference>
<dbReference type="PANTHER" id="PTHR30461:SF19">
    <property type="entry name" value="SITE-SPECIFIC RECOMBINASE RESOLVASE FAMILY"/>
    <property type="match status" value="1"/>
</dbReference>
<proteinExistence type="predicted"/>
<evidence type="ECO:0000259" key="1">
    <source>
        <dbReference type="PROSITE" id="PS51736"/>
    </source>
</evidence>
<dbReference type="EMBL" id="ABCK01000009">
    <property type="protein sequence ID" value="EDM27456.1"/>
    <property type="molecule type" value="Genomic_DNA"/>
</dbReference>
<feature type="domain" description="Resolvase/invertase-type recombinase catalytic" evidence="1">
    <location>
        <begin position="2"/>
        <end position="146"/>
    </location>
</feature>
<accession>A6DLK1</accession>
<sequence length="204" mass="23461">MEVYQYLRISTNDGRQTTKNQASEIKKYAEENGFRIDQTIEVEISSRKNNKDRRIDELLERLEKNDILVCSEISRLGRSTSEVIDIVNALIAKEVRVIFIKQNMDIKQNDIQSQVMITMFALFSSIERSLLSERVKSSLQARKEAGVVLGRPKGNSKYLPFKKRIQKLLKKGVSVRKIALTHLPELELKNPTGLHLFIKTELTS</sequence>
<comment type="caution">
    <text evidence="2">The sequence shown here is derived from an EMBL/GenBank/DDBJ whole genome shotgun (WGS) entry which is preliminary data.</text>
</comment>
<dbReference type="CDD" id="cd03768">
    <property type="entry name" value="SR_ResInv"/>
    <property type="match status" value="1"/>
</dbReference>
<dbReference type="InterPro" id="IPR006119">
    <property type="entry name" value="Resolv_N"/>
</dbReference>
<organism evidence="2 3">
    <name type="scientific">Lentisphaera araneosa HTCC2155</name>
    <dbReference type="NCBI Taxonomy" id="313628"/>
    <lineage>
        <taxon>Bacteria</taxon>
        <taxon>Pseudomonadati</taxon>
        <taxon>Lentisphaerota</taxon>
        <taxon>Lentisphaeria</taxon>
        <taxon>Lentisphaerales</taxon>
        <taxon>Lentisphaeraceae</taxon>
        <taxon>Lentisphaera</taxon>
    </lineage>
</organism>
<gene>
    <name evidence="2" type="ORF">LNTAR_05071</name>
</gene>
<dbReference type="GO" id="GO:0003677">
    <property type="term" value="F:DNA binding"/>
    <property type="evidence" value="ECO:0007669"/>
    <property type="project" value="InterPro"/>
</dbReference>